<proteinExistence type="predicted"/>
<evidence type="ECO:0000313" key="2">
    <source>
        <dbReference type="Proteomes" id="UP000199274"/>
    </source>
</evidence>
<dbReference type="Proteomes" id="UP000199274">
    <property type="component" value="Unassembled WGS sequence"/>
</dbReference>
<protein>
    <submittedName>
        <fullName evidence="1">Glutamate carboxypeptidase</fullName>
    </submittedName>
</protein>
<keyword evidence="1" id="KW-0121">Carboxypeptidase</keyword>
<dbReference type="AlphaFoldDB" id="A0A1G8GS18"/>
<name>A0A1G8GS18_9FLAO</name>
<organism evidence="1 2">
    <name type="scientific">Flavobacterium omnivorum</name>
    <dbReference type="NCBI Taxonomy" id="178355"/>
    <lineage>
        <taxon>Bacteria</taxon>
        <taxon>Pseudomonadati</taxon>
        <taxon>Bacteroidota</taxon>
        <taxon>Flavobacteriia</taxon>
        <taxon>Flavobacteriales</taxon>
        <taxon>Flavobacteriaceae</taxon>
        <taxon>Flavobacterium</taxon>
    </lineage>
</organism>
<accession>A0A1G8GS18</accession>
<gene>
    <name evidence="1" type="ORF">SAMN04488062_1192</name>
</gene>
<keyword evidence="1" id="KW-0645">Protease</keyword>
<dbReference type="GO" id="GO:0004180">
    <property type="term" value="F:carboxypeptidase activity"/>
    <property type="evidence" value="ECO:0007669"/>
    <property type="project" value="UniProtKB-KW"/>
</dbReference>
<sequence>MGMGKKVAGDSGSGGAGDISYTVKHADCIDSLGSSGRGDHASGKTINLKQFSHLIQRAAILIYRLMQIKRYLQLSLGVGVYSCMKLNSICYFIT</sequence>
<evidence type="ECO:0000313" key="1">
    <source>
        <dbReference type="EMBL" id="SDH97123.1"/>
    </source>
</evidence>
<keyword evidence="2" id="KW-1185">Reference proteome</keyword>
<keyword evidence="1" id="KW-0378">Hydrolase</keyword>
<reference evidence="2" key="1">
    <citation type="submission" date="2016-10" db="EMBL/GenBank/DDBJ databases">
        <authorList>
            <person name="Varghese N."/>
            <person name="Submissions S."/>
        </authorList>
    </citation>
    <scope>NUCLEOTIDE SEQUENCE [LARGE SCALE GENOMIC DNA]</scope>
    <source>
        <strain evidence="2">CGMCC 1.2747</strain>
    </source>
</reference>
<dbReference type="EMBL" id="FNDB01000019">
    <property type="protein sequence ID" value="SDH97123.1"/>
    <property type="molecule type" value="Genomic_DNA"/>
</dbReference>
<dbReference type="STRING" id="178355.SAMN04488062_1192"/>